<proteinExistence type="predicted"/>
<gene>
    <name evidence="2" type="ORF">EMPG_16678</name>
</gene>
<accession>A0A0H1B8T8</accession>
<comment type="caution">
    <text evidence="2">The sequence shown here is derived from an EMBL/GenBank/DDBJ whole genome shotgun (WGS) entry which is preliminary data.</text>
</comment>
<name>A0A0H1B8T8_9EURO</name>
<sequence>MDIHLDMDSQQKGQITPIKPPCEERNIRRQRLKEPHTVPGLAHMHLGASQPELLLSHRFSRISVFLHRTAPSDKRRRALKRICEQVASGC</sequence>
<evidence type="ECO:0000313" key="3">
    <source>
        <dbReference type="Proteomes" id="UP000053573"/>
    </source>
</evidence>
<dbReference type="EMBL" id="LDEV01002736">
    <property type="protein sequence ID" value="KLJ07849.1"/>
    <property type="molecule type" value="Genomic_DNA"/>
</dbReference>
<evidence type="ECO:0000256" key="1">
    <source>
        <dbReference type="SAM" id="MobiDB-lite"/>
    </source>
</evidence>
<feature type="region of interest" description="Disordered" evidence="1">
    <location>
        <begin position="1"/>
        <end position="20"/>
    </location>
</feature>
<evidence type="ECO:0000313" key="2">
    <source>
        <dbReference type="EMBL" id="KLJ07849.1"/>
    </source>
</evidence>
<protein>
    <submittedName>
        <fullName evidence="2">Uncharacterized protein</fullName>
    </submittedName>
</protein>
<reference evidence="3" key="1">
    <citation type="journal article" date="2015" name="PLoS Genet.">
        <title>The dynamic genome and transcriptome of the human fungal pathogen Blastomyces and close relative Emmonsia.</title>
        <authorList>
            <person name="Munoz J.F."/>
            <person name="Gauthier G.M."/>
            <person name="Desjardins C.A."/>
            <person name="Gallo J.E."/>
            <person name="Holder J."/>
            <person name="Sullivan T.D."/>
            <person name="Marty A.J."/>
            <person name="Carmen J.C."/>
            <person name="Chen Z."/>
            <person name="Ding L."/>
            <person name="Gujja S."/>
            <person name="Magrini V."/>
            <person name="Misas E."/>
            <person name="Mitreva M."/>
            <person name="Priest M."/>
            <person name="Saif S."/>
            <person name="Whiston E.A."/>
            <person name="Young S."/>
            <person name="Zeng Q."/>
            <person name="Goldman W.E."/>
            <person name="Mardis E.R."/>
            <person name="Taylor J.W."/>
            <person name="McEwen J.G."/>
            <person name="Clay O.K."/>
            <person name="Klein B.S."/>
            <person name="Cuomo C.A."/>
        </authorList>
    </citation>
    <scope>NUCLEOTIDE SEQUENCE [LARGE SCALE GENOMIC DNA]</scope>
    <source>
        <strain evidence="3">UAMH 139</strain>
    </source>
</reference>
<organism evidence="2 3">
    <name type="scientific">Blastomyces silverae</name>
    <dbReference type="NCBI Taxonomy" id="2060906"/>
    <lineage>
        <taxon>Eukaryota</taxon>
        <taxon>Fungi</taxon>
        <taxon>Dikarya</taxon>
        <taxon>Ascomycota</taxon>
        <taxon>Pezizomycotina</taxon>
        <taxon>Eurotiomycetes</taxon>
        <taxon>Eurotiomycetidae</taxon>
        <taxon>Onygenales</taxon>
        <taxon>Ajellomycetaceae</taxon>
        <taxon>Blastomyces</taxon>
    </lineage>
</organism>
<dbReference type="AlphaFoldDB" id="A0A0H1B8T8"/>
<dbReference type="Proteomes" id="UP000053573">
    <property type="component" value="Unassembled WGS sequence"/>
</dbReference>
<keyword evidence="3" id="KW-1185">Reference proteome</keyword>